<evidence type="ECO:0000256" key="3">
    <source>
        <dbReference type="ARBA" id="ARBA00022598"/>
    </source>
</evidence>
<dbReference type="STRING" id="41427.A0A182IPD9"/>
<keyword evidence="7 9" id="KW-0030">Aminoacyl-tRNA synthetase</keyword>
<evidence type="ECO:0000256" key="6">
    <source>
        <dbReference type="ARBA" id="ARBA00022917"/>
    </source>
</evidence>
<dbReference type="InterPro" id="IPR002300">
    <property type="entry name" value="aa-tRNA-synth_Ia"/>
</dbReference>
<reference evidence="12" key="1">
    <citation type="submission" date="2022-08" db="UniProtKB">
        <authorList>
            <consortium name="EnsemblMetazoa"/>
        </authorList>
    </citation>
    <scope>IDENTIFICATION</scope>
    <source>
        <strain evidence="12">EBRO</strain>
    </source>
</reference>
<dbReference type="Gene3D" id="1.10.730.20">
    <property type="match status" value="1"/>
</dbReference>
<dbReference type="SUPFAM" id="SSF47323">
    <property type="entry name" value="Anticodon-binding domain of a subclass of class I aminoacyl-tRNA synthetases"/>
    <property type="match status" value="1"/>
</dbReference>
<dbReference type="SUPFAM" id="SSF50677">
    <property type="entry name" value="ValRS/IleRS/LeuRS editing domain"/>
    <property type="match status" value="1"/>
</dbReference>
<organism evidence="12">
    <name type="scientific">Anopheles atroparvus</name>
    <name type="common">European mosquito</name>
    <dbReference type="NCBI Taxonomy" id="41427"/>
    <lineage>
        <taxon>Eukaryota</taxon>
        <taxon>Metazoa</taxon>
        <taxon>Ecdysozoa</taxon>
        <taxon>Arthropoda</taxon>
        <taxon>Hexapoda</taxon>
        <taxon>Insecta</taxon>
        <taxon>Pterygota</taxon>
        <taxon>Neoptera</taxon>
        <taxon>Endopterygota</taxon>
        <taxon>Diptera</taxon>
        <taxon>Nematocera</taxon>
        <taxon>Culicoidea</taxon>
        <taxon>Culicidae</taxon>
        <taxon>Anophelinae</taxon>
        <taxon>Anopheles</taxon>
    </lineage>
</organism>
<keyword evidence="5 9" id="KW-0067">ATP-binding</keyword>
<evidence type="ECO:0000256" key="7">
    <source>
        <dbReference type="ARBA" id="ARBA00023146"/>
    </source>
</evidence>
<feature type="domain" description="Methionyl/Valyl/Leucyl/Isoleucyl-tRNA synthetase anticodon-binding" evidence="11">
    <location>
        <begin position="757"/>
        <end position="863"/>
    </location>
</feature>
<accession>A0A182IPD9</accession>
<dbReference type="FunFam" id="3.90.740.10:FF:000009">
    <property type="entry name" value="Isoleucyl-tRNA synthetase 2, mitochondrial"/>
    <property type="match status" value="1"/>
</dbReference>
<protein>
    <recommendedName>
        <fullName evidence="2">isoleucine--tRNA ligase</fullName>
        <ecNumber evidence="2">6.1.1.5</ecNumber>
    </recommendedName>
    <alternativeName>
        <fullName evidence="8">Isoleucyl-tRNA synthetase</fullName>
    </alternativeName>
</protein>
<evidence type="ECO:0000256" key="2">
    <source>
        <dbReference type="ARBA" id="ARBA00013165"/>
    </source>
</evidence>
<dbReference type="NCBIfam" id="TIGR00392">
    <property type="entry name" value="ileS"/>
    <property type="match status" value="1"/>
</dbReference>
<dbReference type="AlphaFoldDB" id="A0A182IPD9"/>
<evidence type="ECO:0000256" key="5">
    <source>
        <dbReference type="ARBA" id="ARBA00022840"/>
    </source>
</evidence>
<proteinExistence type="inferred from homology"/>
<keyword evidence="4 9" id="KW-0547">Nucleotide-binding</keyword>
<dbReference type="Gene3D" id="3.90.740.10">
    <property type="entry name" value="Valyl/Leucyl/Isoleucyl-tRNA synthetase, editing domain"/>
    <property type="match status" value="1"/>
</dbReference>
<dbReference type="GO" id="GO:0032543">
    <property type="term" value="P:mitochondrial translation"/>
    <property type="evidence" value="ECO:0007669"/>
    <property type="project" value="TreeGrafter"/>
</dbReference>
<evidence type="ECO:0000256" key="1">
    <source>
        <dbReference type="ARBA" id="ARBA00005594"/>
    </source>
</evidence>
<dbReference type="GO" id="GO:0000049">
    <property type="term" value="F:tRNA binding"/>
    <property type="evidence" value="ECO:0007669"/>
    <property type="project" value="InterPro"/>
</dbReference>
<dbReference type="Pfam" id="PF00133">
    <property type="entry name" value="tRNA-synt_1"/>
    <property type="match status" value="1"/>
</dbReference>
<dbReference type="CDD" id="cd07960">
    <property type="entry name" value="Anticodon_Ia_Ile_BEm"/>
    <property type="match status" value="1"/>
</dbReference>
<dbReference type="SUPFAM" id="SSF52374">
    <property type="entry name" value="Nucleotidylyl transferase"/>
    <property type="match status" value="1"/>
</dbReference>
<name>A0A182IPD9_ANOAO</name>
<sequence length="1007" mass="113956">MKTNLQSGNAFLSSVQAVHTDYKMLQSRCGWVISTRITTRCYATKSVAKDVAKYTGTINLPKTKFPARLNAEKRNQLEEQLRKDCFSKLYDWNRTNLPEENEFVLHDGPPYANGDLHMGHAVNKLLKDLILKHKIISGTRVHYVPGWDCHGLPIELKALEAFHKKKKHGSTEGSQTALHIRNTARKFAVETITKQKNAFESWGVTGAWNDTTKGYYRTLDPAYIRAQLRLFHELYERNLIYRDLKPVYWSPSSQSALAEAELEYDEAHQSPSLYLKLSLSNRAAGCPAIEQQQHAGTEVFAVIWTTTPWTLPANQAICYNPSLEYSLVRSSAGDMLLIGKDLIDYLSQQLALSLEVLQIIPAAQLQTLKYHHPLNRAELLPFLPGAHVKAEKGTGLVHTAPAHGPEDFLVCLEQKIAVKNLIDEKGCYNNSAPGFLVGKYALTDGNQLITEMLKHATLKLTTMEHSYPIDWRTKQPVMLRASDQWFIDTNSLKHSALEAIKEVDIYPRTSSDVSKKVLEGQLRKRPYWCISRQRAWGVPIPALYNSTSKQPIVHPLLLAAVEDRLMKESSIDFWWTATLEDLVPKQMLRELNTTCENLEKGHDIMDIWFDSGASWMTVLGNDRVADLYLEGIDQFTGWFQSSLLTSIAARGKAPYKAIFVHGFAVDENGLKMSKSLGNVISPKSIVDRYGCDTLRWWVCAHAIQNTSIPVSHKLLGSSAESVQKLRGILKFLLGVLTTNGPCETVPTVRDDQLRHVDRYYLRQLAEFHRTVFQLYESYQHNRASATILNFCLSTLSGLYVHVVKDRLYCGTKAEQDNVTAILDHTYRVLSKALWPIVPYLVEESWTFYAKDHFFKSPQPPSPTNPLEPCPSTAAIESGLELRHAVYQQAQLNVNTWLLDLEVFCTATDLSSLSLLHPLRDRAESTSELCELLQVGSIVLREGHADSNRFTITVSKSDKLLCRRCRRYLLPFENAPPSDICPRCETVLKLQYSGNDCFLKGRYNNALL</sequence>
<dbReference type="InterPro" id="IPR014729">
    <property type="entry name" value="Rossmann-like_a/b/a_fold"/>
</dbReference>
<evidence type="ECO:0000259" key="10">
    <source>
        <dbReference type="Pfam" id="PF00133"/>
    </source>
</evidence>
<dbReference type="GO" id="GO:0006428">
    <property type="term" value="P:isoleucyl-tRNA aminoacylation"/>
    <property type="evidence" value="ECO:0007669"/>
    <property type="project" value="InterPro"/>
</dbReference>
<dbReference type="PROSITE" id="PS00178">
    <property type="entry name" value="AA_TRNA_LIGASE_I"/>
    <property type="match status" value="1"/>
</dbReference>
<dbReference type="GO" id="GO:0005524">
    <property type="term" value="F:ATP binding"/>
    <property type="evidence" value="ECO:0007669"/>
    <property type="project" value="UniProtKB-KW"/>
</dbReference>
<dbReference type="EnsemblMetazoa" id="AATE002944-RA">
    <property type="protein sequence ID" value="AATE002944-PA.1"/>
    <property type="gene ID" value="AATE002944"/>
</dbReference>
<keyword evidence="3 9" id="KW-0436">Ligase</keyword>
<evidence type="ECO:0000259" key="11">
    <source>
        <dbReference type="Pfam" id="PF08264"/>
    </source>
</evidence>
<dbReference type="InterPro" id="IPR002301">
    <property type="entry name" value="Ile-tRNA-ligase"/>
</dbReference>
<dbReference type="PANTHER" id="PTHR42765">
    <property type="entry name" value="SOLEUCYL-TRNA SYNTHETASE"/>
    <property type="match status" value="1"/>
</dbReference>
<dbReference type="Pfam" id="PF08264">
    <property type="entry name" value="Anticodon_1"/>
    <property type="match status" value="1"/>
</dbReference>
<evidence type="ECO:0000256" key="8">
    <source>
        <dbReference type="ARBA" id="ARBA00032665"/>
    </source>
</evidence>
<dbReference type="InterPro" id="IPR013155">
    <property type="entry name" value="M/V/L/I-tRNA-synth_anticd-bd"/>
</dbReference>
<dbReference type="InterPro" id="IPR033708">
    <property type="entry name" value="Anticodon_Ile_BEm"/>
</dbReference>
<dbReference type="VEuPathDB" id="VectorBase:AATE002944"/>
<keyword evidence="6 9" id="KW-0648">Protein biosynthesis</keyword>
<dbReference type="InterPro" id="IPR009080">
    <property type="entry name" value="tRNAsynth_Ia_anticodon-bd"/>
</dbReference>
<feature type="domain" description="Aminoacyl-tRNA synthetase class Ia" evidence="10">
    <location>
        <begin position="89"/>
        <end position="700"/>
    </location>
</feature>
<dbReference type="GO" id="GO:0005739">
    <property type="term" value="C:mitochondrion"/>
    <property type="evidence" value="ECO:0007669"/>
    <property type="project" value="TreeGrafter"/>
</dbReference>
<dbReference type="GO" id="GO:0002161">
    <property type="term" value="F:aminoacyl-tRNA deacylase activity"/>
    <property type="evidence" value="ECO:0007669"/>
    <property type="project" value="InterPro"/>
</dbReference>
<evidence type="ECO:0000313" key="12">
    <source>
        <dbReference type="EnsemblMetazoa" id="AATE002944-PA.1"/>
    </source>
</evidence>
<evidence type="ECO:0000256" key="9">
    <source>
        <dbReference type="RuleBase" id="RU363035"/>
    </source>
</evidence>
<dbReference type="InterPro" id="IPR050081">
    <property type="entry name" value="Ile-tRNA_ligase"/>
</dbReference>
<dbReference type="InterPro" id="IPR009008">
    <property type="entry name" value="Val/Leu/Ile-tRNA-synth_edit"/>
</dbReference>
<dbReference type="EC" id="6.1.1.5" evidence="2"/>
<dbReference type="GO" id="GO:0004822">
    <property type="term" value="F:isoleucine-tRNA ligase activity"/>
    <property type="evidence" value="ECO:0007669"/>
    <property type="project" value="UniProtKB-EC"/>
</dbReference>
<dbReference type="Gene3D" id="3.40.50.620">
    <property type="entry name" value="HUPs"/>
    <property type="match status" value="2"/>
</dbReference>
<dbReference type="PANTHER" id="PTHR42765:SF1">
    <property type="entry name" value="ISOLEUCINE--TRNA LIGASE, MITOCHONDRIAL"/>
    <property type="match status" value="1"/>
</dbReference>
<comment type="similarity">
    <text evidence="1 9">Belongs to the class-I aminoacyl-tRNA synthetase family.</text>
</comment>
<dbReference type="PRINTS" id="PR00984">
    <property type="entry name" value="TRNASYNTHILE"/>
</dbReference>
<dbReference type="InterPro" id="IPR001412">
    <property type="entry name" value="aa-tRNA-synth_I_CS"/>
</dbReference>
<evidence type="ECO:0000256" key="4">
    <source>
        <dbReference type="ARBA" id="ARBA00022741"/>
    </source>
</evidence>